<sequence>MDDLSALQMAKLVREKEVSSRELILDAFKRIDEKNEALNAVISQRQEKALQESEALVDQGQTFLGVPLLIKGLGQSLAGESSTAGSRLLRQQVASQTNFFVQALQRAGFIIIGQTNVPEFGFKNITDSKLYGNAHNPWNLDYQPGGSSGGAAASVAAKLVPIAAGSDGGGSIRIPSSFSGLVGLKPTRGRVPVGPSDWRSWQGAAIDFGLTRNISDTAALLDSLQTFQTAAVFQVPPFKSGFLAGLAKPLPKLKIAFSDVSPVGTPVSDEAKQAVHQAVHFLEEQGHEVEEASPDVNGVDLMETYYQMNAGETAAMMEDLAIGFQRPIKKDEVEPLTWALSETGKHISAADYSHALSKWDAAGYVMDQFLDDFDLYLTPTTAWPAPKVGDPLISPENQQKLAIIESFSPSAQQQLIYDQWLPALTRSPFTQQANLTGQPAISLPTHVTQDGLPLGIQFLAKKGDEMKLLRIGKLFENADQFKRL</sequence>
<dbReference type="InterPro" id="IPR020556">
    <property type="entry name" value="Amidase_CS"/>
</dbReference>
<comment type="similarity">
    <text evidence="1">Belongs to the amidase family.</text>
</comment>
<dbReference type="InterPro" id="IPR036928">
    <property type="entry name" value="AS_sf"/>
</dbReference>
<name>A0A081BGN7_9LACO</name>
<dbReference type="EMBL" id="BBJM01000003">
    <property type="protein sequence ID" value="GAK47205.1"/>
    <property type="molecule type" value="Genomic_DNA"/>
</dbReference>
<dbReference type="PANTHER" id="PTHR11895:SF7">
    <property type="entry name" value="GLUTAMYL-TRNA(GLN) AMIDOTRANSFERASE SUBUNIT A, MITOCHONDRIAL"/>
    <property type="match status" value="1"/>
</dbReference>
<dbReference type="RefSeq" id="WP_034526209.1">
    <property type="nucleotide sequence ID" value="NZ_BBJM01000003.1"/>
</dbReference>
<dbReference type="OrthoDB" id="9811471at2"/>
<evidence type="ECO:0000313" key="4">
    <source>
        <dbReference type="Proteomes" id="UP000028700"/>
    </source>
</evidence>
<proteinExistence type="inferred from homology"/>
<evidence type="ECO:0000259" key="2">
    <source>
        <dbReference type="Pfam" id="PF01425"/>
    </source>
</evidence>
<dbReference type="AlphaFoldDB" id="A0A081BGN7"/>
<evidence type="ECO:0000256" key="1">
    <source>
        <dbReference type="ARBA" id="ARBA00009199"/>
    </source>
</evidence>
<dbReference type="PROSITE" id="PS00571">
    <property type="entry name" value="AMIDASES"/>
    <property type="match status" value="1"/>
</dbReference>
<dbReference type="NCBIfam" id="NF005099">
    <property type="entry name" value="PRK06529.1"/>
    <property type="match status" value="1"/>
</dbReference>
<dbReference type="Pfam" id="PF01425">
    <property type="entry name" value="Amidase"/>
    <property type="match status" value="1"/>
</dbReference>
<dbReference type="Proteomes" id="UP000028700">
    <property type="component" value="Unassembled WGS sequence"/>
</dbReference>
<dbReference type="Gene3D" id="3.90.1300.10">
    <property type="entry name" value="Amidase signature (AS) domain"/>
    <property type="match status" value="1"/>
</dbReference>
<gene>
    <name evidence="3" type="ORF">LOSG293_030440</name>
</gene>
<protein>
    <submittedName>
        <fullName evidence="3">Amidase</fullName>
    </submittedName>
</protein>
<accession>A0A081BGN7</accession>
<organism evidence="3 4">
    <name type="scientific">Secundilactobacillus oryzae JCM 18671</name>
    <dbReference type="NCBI Taxonomy" id="1291743"/>
    <lineage>
        <taxon>Bacteria</taxon>
        <taxon>Bacillati</taxon>
        <taxon>Bacillota</taxon>
        <taxon>Bacilli</taxon>
        <taxon>Lactobacillales</taxon>
        <taxon>Lactobacillaceae</taxon>
        <taxon>Secundilactobacillus</taxon>
    </lineage>
</organism>
<dbReference type="eggNOG" id="COG0154">
    <property type="taxonomic scope" value="Bacteria"/>
</dbReference>
<dbReference type="InterPro" id="IPR000120">
    <property type="entry name" value="Amidase"/>
</dbReference>
<reference evidence="3" key="1">
    <citation type="journal article" date="2014" name="Genome Announc.">
        <title>Draft Genome Sequence of Lactobacillus oryzae Strain SG293T.</title>
        <authorList>
            <person name="Tanizawa Y."/>
            <person name="Fujisawa T."/>
            <person name="Mochizuki T."/>
            <person name="Kaminuma E."/>
            <person name="Nakamura Y."/>
            <person name="Tohno M."/>
        </authorList>
    </citation>
    <scope>NUCLEOTIDE SEQUENCE [LARGE SCALE GENOMIC DNA]</scope>
    <source>
        <strain evidence="3">SG293</strain>
    </source>
</reference>
<dbReference type="InterPro" id="IPR023631">
    <property type="entry name" value="Amidase_dom"/>
</dbReference>
<feature type="domain" description="Amidase" evidence="2">
    <location>
        <begin position="22"/>
        <end position="469"/>
    </location>
</feature>
<dbReference type="SUPFAM" id="SSF75304">
    <property type="entry name" value="Amidase signature (AS) enzymes"/>
    <property type="match status" value="1"/>
</dbReference>
<dbReference type="STRING" id="1291743.LOSG293_030440"/>
<keyword evidence="4" id="KW-1185">Reference proteome</keyword>
<comment type="caution">
    <text evidence="3">The sequence shown here is derived from an EMBL/GenBank/DDBJ whole genome shotgun (WGS) entry which is preliminary data.</text>
</comment>
<dbReference type="GO" id="GO:0003824">
    <property type="term" value="F:catalytic activity"/>
    <property type="evidence" value="ECO:0007669"/>
    <property type="project" value="InterPro"/>
</dbReference>
<evidence type="ECO:0000313" key="3">
    <source>
        <dbReference type="EMBL" id="GAK47205.1"/>
    </source>
</evidence>
<dbReference type="PANTHER" id="PTHR11895">
    <property type="entry name" value="TRANSAMIDASE"/>
    <property type="match status" value="1"/>
</dbReference>